<name>A0ACB8QI91_9AGAM</name>
<reference evidence="1" key="1">
    <citation type="submission" date="2021-02" db="EMBL/GenBank/DDBJ databases">
        <authorList>
            <consortium name="DOE Joint Genome Institute"/>
            <person name="Ahrendt S."/>
            <person name="Looney B.P."/>
            <person name="Miyauchi S."/>
            <person name="Morin E."/>
            <person name="Drula E."/>
            <person name="Courty P.E."/>
            <person name="Chicoki N."/>
            <person name="Fauchery L."/>
            <person name="Kohler A."/>
            <person name="Kuo A."/>
            <person name="Labutti K."/>
            <person name="Pangilinan J."/>
            <person name="Lipzen A."/>
            <person name="Riley R."/>
            <person name="Andreopoulos W."/>
            <person name="He G."/>
            <person name="Johnson J."/>
            <person name="Barry K.W."/>
            <person name="Grigoriev I.V."/>
            <person name="Nagy L."/>
            <person name="Hibbett D."/>
            <person name="Henrissat B."/>
            <person name="Matheny P.B."/>
            <person name="Labbe J."/>
            <person name="Martin F."/>
        </authorList>
    </citation>
    <scope>NUCLEOTIDE SEQUENCE</scope>
    <source>
        <strain evidence="1">EC-137</strain>
    </source>
</reference>
<sequence>MPDVPQPTSNTTIPSCKDYPKSSLLYHFLQLYQPIDPFRSNVGRYGVDQWVLANLLTLIGDVLDTPETALDTHSNLWLPILSKVLEESQNMRRFDQVQEDRRCQPSQSAYNLFARAGLVDWLAPDSDFSSETQEGRSANVVKKYPQLKDALKEAVCLLRTFPRAESRDQQAGDAIEEIEHVNSSNLLSQLIGRLGPSLTDVSTSRELDQVLRHLRNVGLRPSESRGTHPTEVNDNSKVESICAPWIELINTLNRTTNAPNQRIDPWKSVYLGYRQALAASCPPVRPTQRAHNGLILPPTIRCQTLLGTETILSRSSYRGAPDSHVRSVRDSSDHFFAIDRRKIQVDTVASRPQLTIDFGGTNLQGGTVRGGEVNDSGRTHGHEARTANSDMDDSRPPSTPELERAANGGQPETL</sequence>
<comment type="caution">
    <text evidence="1">The sequence shown here is derived from an EMBL/GenBank/DDBJ whole genome shotgun (WGS) entry which is preliminary data.</text>
</comment>
<proteinExistence type="predicted"/>
<accession>A0ACB8QI91</accession>
<keyword evidence="2" id="KW-1185">Reference proteome</keyword>
<dbReference type="EMBL" id="MU273579">
    <property type="protein sequence ID" value="KAI0031454.1"/>
    <property type="molecule type" value="Genomic_DNA"/>
</dbReference>
<protein>
    <submittedName>
        <fullName evidence="1">Uncharacterized protein</fullName>
    </submittedName>
</protein>
<evidence type="ECO:0000313" key="1">
    <source>
        <dbReference type="EMBL" id="KAI0031454.1"/>
    </source>
</evidence>
<reference evidence="1" key="2">
    <citation type="journal article" date="2022" name="New Phytol.">
        <title>Evolutionary transition to the ectomycorrhizal habit in the genomes of a hyperdiverse lineage of mushroom-forming fungi.</title>
        <authorList>
            <person name="Looney B."/>
            <person name="Miyauchi S."/>
            <person name="Morin E."/>
            <person name="Drula E."/>
            <person name="Courty P.E."/>
            <person name="Kohler A."/>
            <person name="Kuo A."/>
            <person name="LaButti K."/>
            <person name="Pangilinan J."/>
            <person name="Lipzen A."/>
            <person name="Riley R."/>
            <person name="Andreopoulos W."/>
            <person name="He G."/>
            <person name="Johnson J."/>
            <person name="Nolan M."/>
            <person name="Tritt A."/>
            <person name="Barry K.W."/>
            <person name="Grigoriev I.V."/>
            <person name="Nagy L.G."/>
            <person name="Hibbett D."/>
            <person name="Henrissat B."/>
            <person name="Matheny P.B."/>
            <person name="Labbe J."/>
            <person name="Martin F.M."/>
        </authorList>
    </citation>
    <scope>NUCLEOTIDE SEQUENCE</scope>
    <source>
        <strain evidence="1">EC-137</strain>
    </source>
</reference>
<organism evidence="1 2">
    <name type="scientific">Vararia minispora EC-137</name>
    <dbReference type="NCBI Taxonomy" id="1314806"/>
    <lineage>
        <taxon>Eukaryota</taxon>
        <taxon>Fungi</taxon>
        <taxon>Dikarya</taxon>
        <taxon>Basidiomycota</taxon>
        <taxon>Agaricomycotina</taxon>
        <taxon>Agaricomycetes</taxon>
        <taxon>Russulales</taxon>
        <taxon>Lachnocladiaceae</taxon>
        <taxon>Vararia</taxon>
    </lineage>
</organism>
<dbReference type="Proteomes" id="UP000814128">
    <property type="component" value="Unassembled WGS sequence"/>
</dbReference>
<evidence type="ECO:0000313" key="2">
    <source>
        <dbReference type="Proteomes" id="UP000814128"/>
    </source>
</evidence>
<gene>
    <name evidence="1" type="ORF">K488DRAFT_71373</name>
</gene>